<dbReference type="Pfam" id="PF10649">
    <property type="entry name" value="DUF2478"/>
    <property type="match status" value="1"/>
</dbReference>
<protein>
    <recommendedName>
        <fullName evidence="2">Molybdenum ABC transporter ATP-binding protein</fullName>
    </recommendedName>
</protein>
<dbReference type="HOGENOM" id="CLU_106681_1_0_5"/>
<evidence type="ECO:0008006" key="2">
    <source>
        <dbReference type="Google" id="ProtNLM"/>
    </source>
</evidence>
<dbReference type="AlphaFoldDB" id="Q07IE3"/>
<reference evidence="1" key="1">
    <citation type="submission" date="2006-09" db="EMBL/GenBank/DDBJ databases">
        <title>Complete sequence of Rhodopseudomonas palustris BisA53.</title>
        <authorList>
            <consortium name="US DOE Joint Genome Institute"/>
            <person name="Copeland A."/>
            <person name="Lucas S."/>
            <person name="Lapidus A."/>
            <person name="Barry K."/>
            <person name="Detter J.C."/>
            <person name="Glavina del Rio T."/>
            <person name="Hammon N."/>
            <person name="Israni S."/>
            <person name="Dalin E."/>
            <person name="Tice H."/>
            <person name="Pitluck S."/>
            <person name="Chain P."/>
            <person name="Malfatti S."/>
            <person name="Shin M."/>
            <person name="Vergez L."/>
            <person name="Schmutz J."/>
            <person name="Larimer F."/>
            <person name="Land M."/>
            <person name="Hauser L."/>
            <person name="Pelletier D.A."/>
            <person name="Kyrpides N."/>
            <person name="Kim E."/>
            <person name="Harwood C.S."/>
            <person name="Oda Y."/>
            <person name="Richardson P."/>
        </authorList>
    </citation>
    <scope>NUCLEOTIDE SEQUENCE [LARGE SCALE GENOMIC DNA]</scope>
    <source>
        <strain evidence="1">BisA53</strain>
    </source>
</reference>
<dbReference type="InterPro" id="IPR018912">
    <property type="entry name" value="DUF2478"/>
</dbReference>
<organism evidence="1">
    <name type="scientific">Rhodopseudomonas palustris (strain BisA53)</name>
    <dbReference type="NCBI Taxonomy" id="316055"/>
    <lineage>
        <taxon>Bacteria</taxon>
        <taxon>Pseudomonadati</taxon>
        <taxon>Pseudomonadota</taxon>
        <taxon>Alphaproteobacteria</taxon>
        <taxon>Hyphomicrobiales</taxon>
        <taxon>Nitrobacteraceae</taxon>
        <taxon>Rhodopseudomonas</taxon>
    </lineage>
</organism>
<evidence type="ECO:0000313" key="1">
    <source>
        <dbReference type="EMBL" id="ABJ08291.1"/>
    </source>
</evidence>
<dbReference type="STRING" id="316055.RPE_4367"/>
<dbReference type="eggNOG" id="COG1618">
    <property type="taxonomic scope" value="Bacteria"/>
</dbReference>
<proteinExistence type="predicted"/>
<name>Q07IE3_RHOP5</name>
<dbReference type="OrthoDB" id="5918880at2"/>
<sequence>MCDELPEPDPNLVAAISYHSDDDIDSILADFGEDLVRAGAAIGGIVQRNSKNDSGKLCAMAVIDLMTGSRIGISQTLGSGSVACKLDSAGLAEASRAVRDAIEAEVDLIIVNKFSKQEANGRGLRAEIAEAIQSGTPVLTAVPASCMEAWREFTGDRGTTLLCAREVIEAWWREISTRQAVRGIAALEAAAAELASLPRASGRQA</sequence>
<accession>Q07IE3</accession>
<dbReference type="EMBL" id="CP000463">
    <property type="protein sequence ID" value="ABJ08291.1"/>
    <property type="molecule type" value="Genomic_DNA"/>
</dbReference>
<gene>
    <name evidence="1" type="ordered locus">RPE_4367</name>
</gene>
<dbReference type="KEGG" id="rpe:RPE_4367"/>